<dbReference type="InterPro" id="IPR011009">
    <property type="entry name" value="Kinase-like_dom_sf"/>
</dbReference>
<dbReference type="Proteomes" id="UP000521379">
    <property type="component" value="Unassembled WGS sequence"/>
</dbReference>
<dbReference type="EMBL" id="JAAVUN010000098">
    <property type="protein sequence ID" value="NKE10846.1"/>
    <property type="molecule type" value="Genomic_DNA"/>
</dbReference>
<comment type="caution">
    <text evidence="2">The sequence shown here is derived from an EMBL/GenBank/DDBJ whole genome shotgun (WGS) entry which is preliminary data.</text>
</comment>
<accession>A0A846UBH1</accession>
<dbReference type="InterPro" id="IPR002575">
    <property type="entry name" value="Aminoglycoside_PTrfase"/>
</dbReference>
<dbReference type="SUPFAM" id="SSF56112">
    <property type="entry name" value="Protein kinase-like (PK-like)"/>
    <property type="match status" value="1"/>
</dbReference>
<evidence type="ECO:0000259" key="1">
    <source>
        <dbReference type="Pfam" id="PF01636"/>
    </source>
</evidence>
<keyword evidence="2" id="KW-0808">Transferase</keyword>
<dbReference type="GO" id="GO:0016740">
    <property type="term" value="F:transferase activity"/>
    <property type="evidence" value="ECO:0007669"/>
    <property type="project" value="UniProtKB-KW"/>
</dbReference>
<proteinExistence type="predicted"/>
<evidence type="ECO:0000313" key="2">
    <source>
        <dbReference type="EMBL" id="NKE10846.1"/>
    </source>
</evidence>
<gene>
    <name evidence="2" type="ORF">GTW58_13145</name>
</gene>
<feature type="domain" description="Aminoglycoside phosphotransferase" evidence="1">
    <location>
        <begin position="19"/>
        <end position="92"/>
    </location>
</feature>
<dbReference type="Gene3D" id="3.90.1200.10">
    <property type="match status" value="1"/>
</dbReference>
<dbReference type="Pfam" id="PF01636">
    <property type="entry name" value="APH"/>
    <property type="match status" value="1"/>
</dbReference>
<name>A0A846UBH1_9MICC</name>
<keyword evidence="3" id="KW-1185">Reference proteome</keyword>
<evidence type="ECO:0000313" key="3">
    <source>
        <dbReference type="Proteomes" id="UP000521379"/>
    </source>
</evidence>
<dbReference type="RefSeq" id="WP_168023566.1">
    <property type="nucleotide sequence ID" value="NZ_JAAVUN010000098.1"/>
</dbReference>
<dbReference type="AlphaFoldDB" id="A0A846UBH1"/>
<reference evidence="2 3" key="1">
    <citation type="submission" date="2020-02" db="EMBL/GenBank/DDBJ databases">
        <authorList>
            <person name="Sun Q."/>
        </authorList>
    </citation>
    <scope>NUCLEOTIDE SEQUENCE [LARGE SCALE GENOMIC DNA]</scope>
    <source>
        <strain evidence="2 3">YIM 13062</strain>
    </source>
</reference>
<sequence length="158" mass="17421">EAADRADWVARLEAFRGASGGARRSVRETLDRVTEALVHNAPRQAGGVLHRDLHEKQVIVDGPHVGLLDFDTAAAGEPALDLANLSVHFEWHRRQGVLSPALCAYGQGAVTETAEELGVRGDRFEVYRASTRLRLGCVYAFRPRWAALAREWLAEQPV</sequence>
<organism evidence="2 3">
    <name type="scientific">Kocuria subflava</name>
    <dbReference type="NCBI Taxonomy" id="1736139"/>
    <lineage>
        <taxon>Bacteria</taxon>
        <taxon>Bacillati</taxon>
        <taxon>Actinomycetota</taxon>
        <taxon>Actinomycetes</taxon>
        <taxon>Micrococcales</taxon>
        <taxon>Micrococcaceae</taxon>
        <taxon>Kocuria</taxon>
    </lineage>
</organism>
<protein>
    <submittedName>
        <fullName evidence="2">Phosphotransferase</fullName>
    </submittedName>
</protein>
<feature type="non-terminal residue" evidence="2">
    <location>
        <position position="1"/>
    </location>
</feature>